<keyword evidence="3" id="KW-1185">Reference proteome</keyword>
<comment type="caution">
    <text evidence="2">The sequence shown here is derived from an EMBL/GenBank/DDBJ whole genome shotgun (WGS) entry which is preliminary data.</text>
</comment>
<dbReference type="EMBL" id="JAUSUL010000001">
    <property type="protein sequence ID" value="MDQ0314617.1"/>
    <property type="molecule type" value="Genomic_DNA"/>
</dbReference>
<sequence length="100" mass="11596">MENDNKPVDTLRDGRVKASIWEKETDKGPFHSVTFARTYRDQDGNYADAHSFSGTDLLKVSRLAERTYDQVQERRAQSYAERQRETAQGSGKQQELEIER</sequence>
<accession>A0AAE3VMD8</accession>
<gene>
    <name evidence="2" type="ORF">J2S73_001054</name>
</gene>
<evidence type="ECO:0000256" key="1">
    <source>
        <dbReference type="SAM" id="MobiDB-lite"/>
    </source>
</evidence>
<name>A0AAE3VMD8_9HYPH</name>
<evidence type="ECO:0000313" key="2">
    <source>
        <dbReference type="EMBL" id="MDQ0314617.1"/>
    </source>
</evidence>
<feature type="compositionally biased region" description="Basic and acidic residues" evidence="1">
    <location>
        <begin position="74"/>
        <end position="85"/>
    </location>
</feature>
<organism evidence="2 3">
    <name type="scientific">Amorphus orientalis</name>
    <dbReference type="NCBI Taxonomy" id="649198"/>
    <lineage>
        <taxon>Bacteria</taxon>
        <taxon>Pseudomonadati</taxon>
        <taxon>Pseudomonadota</taxon>
        <taxon>Alphaproteobacteria</taxon>
        <taxon>Hyphomicrobiales</taxon>
        <taxon>Amorphaceae</taxon>
        <taxon>Amorphus</taxon>
    </lineage>
</organism>
<reference evidence="2" key="1">
    <citation type="submission" date="2023-07" db="EMBL/GenBank/DDBJ databases">
        <title>Genomic Encyclopedia of Type Strains, Phase IV (KMG-IV): sequencing the most valuable type-strain genomes for metagenomic binning, comparative biology and taxonomic classification.</title>
        <authorList>
            <person name="Goeker M."/>
        </authorList>
    </citation>
    <scope>NUCLEOTIDE SEQUENCE</scope>
    <source>
        <strain evidence="2">DSM 21202</strain>
    </source>
</reference>
<dbReference type="Proteomes" id="UP001229244">
    <property type="component" value="Unassembled WGS sequence"/>
</dbReference>
<dbReference type="AlphaFoldDB" id="A0AAE3VMD8"/>
<proteinExistence type="predicted"/>
<dbReference type="RefSeq" id="WP_306884404.1">
    <property type="nucleotide sequence ID" value="NZ_JAUSUL010000001.1"/>
</dbReference>
<protein>
    <submittedName>
        <fullName evidence="2">Uncharacterized protein</fullName>
    </submittedName>
</protein>
<evidence type="ECO:0000313" key="3">
    <source>
        <dbReference type="Proteomes" id="UP001229244"/>
    </source>
</evidence>
<feature type="region of interest" description="Disordered" evidence="1">
    <location>
        <begin position="74"/>
        <end position="100"/>
    </location>
</feature>